<dbReference type="InterPro" id="IPR013783">
    <property type="entry name" value="Ig-like_fold"/>
</dbReference>
<name>A0A8S1J6W8_9CHLO</name>
<evidence type="ECO:0000256" key="1">
    <source>
        <dbReference type="SAM" id="Coils"/>
    </source>
</evidence>
<dbReference type="EMBL" id="CAJHUC010000986">
    <property type="protein sequence ID" value="CAD7699282.1"/>
    <property type="molecule type" value="Genomic_DNA"/>
</dbReference>
<evidence type="ECO:0000256" key="2">
    <source>
        <dbReference type="SAM" id="MobiDB-lite"/>
    </source>
</evidence>
<feature type="region of interest" description="Disordered" evidence="2">
    <location>
        <begin position="130"/>
        <end position="150"/>
    </location>
</feature>
<dbReference type="AlphaFoldDB" id="A0A8S1J6W8"/>
<dbReference type="Gene3D" id="2.60.40.10">
    <property type="entry name" value="Immunoglobulins"/>
    <property type="match status" value="1"/>
</dbReference>
<evidence type="ECO:0008006" key="5">
    <source>
        <dbReference type="Google" id="ProtNLM"/>
    </source>
</evidence>
<gene>
    <name evidence="3" type="ORF">OSTQU699_LOCUS4641</name>
</gene>
<reference evidence="3" key="1">
    <citation type="submission" date="2020-12" db="EMBL/GenBank/DDBJ databases">
        <authorList>
            <person name="Iha C."/>
        </authorList>
    </citation>
    <scope>NUCLEOTIDE SEQUENCE</scope>
</reference>
<proteinExistence type="predicted"/>
<dbReference type="OrthoDB" id="542705at2759"/>
<evidence type="ECO:0000313" key="4">
    <source>
        <dbReference type="Proteomes" id="UP000708148"/>
    </source>
</evidence>
<dbReference type="Proteomes" id="UP000708148">
    <property type="component" value="Unassembled WGS sequence"/>
</dbReference>
<sequence>MMSGVMHSVDMAVDACRHGPLLPARPDGLLRCKAVSKDVLGNKTKRVWRVRTSATHDQVEEMKEFVEEAQKNILELNKSRLRALEDANNERHRRLTTESKFSELEARLADMESENNLLRTRLSALDKNLQLSQSSNGSTEKDAAGSGSSTAAEGTITLKYSTAWDRAYVHYNADGKGWTKSPGLPMEPGEGRMKTLSIRANTIEFVVNDGGQSWDHPNPYSENPGNYRLGEPGVYLLKSGVLKKQ</sequence>
<comment type="caution">
    <text evidence="3">The sequence shown here is derived from an EMBL/GenBank/DDBJ whole genome shotgun (WGS) entry which is preliminary data.</text>
</comment>
<keyword evidence="4" id="KW-1185">Reference proteome</keyword>
<protein>
    <recommendedName>
        <fullName evidence="5">Carbohydrate binding module family 25 domain-containing protein</fullName>
    </recommendedName>
</protein>
<organism evidence="3 4">
    <name type="scientific">Ostreobium quekettii</name>
    <dbReference type="NCBI Taxonomy" id="121088"/>
    <lineage>
        <taxon>Eukaryota</taxon>
        <taxon>Viridiplantae</taxon>
        <taxon>Chlorophyta</taxon>
        <taxon>core chlorophytes</taxon>
        <taxon>Ulvophyceae</taxon>
        <taxon>TCBD clade</taxon>
        <taxon>Bryopsidales</taxon>
        <taxon>Ostreobineae</taxon>
        <taxon>Ostreobiaceae</taxon>
        <taxon>Ostreobium</taxon>
    </lineage>
</organism>
<evidence type="ECO:0000313" key="3">
    <source>
        <dbReference type="EMBL" id="CAD7699282.1"/>
    </source>
</evidence>
<keyword evidence="1" id="KW-0175">Coiled coil</keyword>
<feature type="coiled-coil region" evidence="1">
    <location>
        <begin position="59"/>
        <end position="128"/>
    </location>
</feature>
<accession>A0A8S1J6W8</accession>